<organism evidence="3 4">
    <name type="scientific">Paenibacillus amylolyticus</name>
    <dbReference type="NCBI Taxonomy" id="1451"/>
    <lineage>
        <taxon>Bacteria</taxon>
        <taxon>Bacillati</taxon>
        <taxon>Bacillota</taxon>
        <taxon>Bacilli</taxon>
        <taxon>Bacillales</taxon>
        <taxon>Paenibacillaceae</taxon>
        <taxon>Paenibacillus</taxon>
    </lineage>
</organism>
<dbReference type="Proteomes" id="UP001254832">
    <property type="component" value="Unassembled WGS sequence"/>
</dbReference>
<dbReference type="SMART" id="SM00894">
    <property type="entry name" value="Excalibur"/>
    <property type="match status" value="1"/>
</dbReference>
<feature type="domain" description="Excalibur calcium-binding" evidence="2">
    <location>
        <begin position="32"/>
        <end position="68"/>
    </location>
</feature>
<reference evidence="3" key="1">
    <citation type="submission" date="2023-07" db="EMBL/GenBank/DDBJ databases">
        <title>Sorghum-associated microbial communities from plants grown in Nebraska, USA.</title>
        <authorList>
            <person name="Schachtman D."/>
        </authorList>
    </citation>
    <scope>NUCLEOTIDE SEQUENCE</scope>
    <source>
        <strain evidence="3">BE80</strain>
    </source>
</reference>
<dbReference type="EMBL" id="JAVDTR010000009">
    <property type="protein sequence ID" value="MDR6725022.1"/>
    <property type="molecule type" value="Genomic_DNA"/>
</dbReference>
<evidence type="ECO:0000259" key="2">
    <source>
        <dbReference type="SMART" id="SM00894"/>
    </source>
</evidence>
<gene>
    <name evidence="3" type="ORF">J2W91_003508</name>
</gene>
<dbReference type="InterPro" id="IPR008613">
    <property type="entry name" value="Excalibur_Ca-bd_domain"/>
</dbReference>
<feature type="signal peptide" evidence="1">
    <location>
        <begin position="1"/>
        <end position="18"/>
    </location>
</feature>
<feature type="chain" id="PRO_5042817439" description="Excalibur calcium-binding domain-containing protein" evidence="1">
    <location>
        <begin position="19"/>
        <end position="70"/>
    </location>
</feature>
<name>A0AAP5H362_PAEAM</name>
<protein>
    <recommendedName>
        <fullName evidence="2">Excalibur calcium-binding domain-containing protein</fullName>
    </recommendedName>
</protein>
<accession>A0AAP5H362</accession>
<dbReference type="Pfam" id="PF05901">
    <property type="entry name" value="Excalibur"/>
    <property type="match status" value="1"/>
</dbReference>
<evidence type="ECO:0000256" key="1">
    <source>
        <dbReference type="SAM" id="SignalP"/>
    </source>
</evidence>
<dbReference type="AlphaFoldDB" id="A0AAP5H362"/>
<comment type="caution">
    <text evidence="3">The sequence shown here is derived from an EMBL/GenBank/DDBJ whole genome shotgun (WGS) entry which is preliminary data.</text>
</comment>
<keyword evidence="1" id="KW-0732">Signal</keyword>
<proteinExistence type="predicted"/>
<evidence type="ECO:0000313" key="3">
    <source>
        <dbReference type="EMBL" id="MDR6725022.1"/>
    </source>
</evidence>
<sequence length="70" mass="7571">MKKKLVFTVLSAILVANASVIAVPKAEAKKVYYKNCTAVRKAGKAPLYKGEPGYRKALDRDGDGVACEKK</sequence>
<evidence type="ECO:0000313" key="4">
    <source>
        <dbReference type="Proteomes" id="UP001254832"/>
    </source>
</evidence>